<feature type="compositionally biased region" description="Polar residues" evidence="1">
    <location>
        <begin position="27"/>
        <end position="36"/>
    </location>
</feature>
<sequence>MPPEGSTRAVILPGCPKHTGEVERQRSGSNHRTSGQYIRDPTTCAVSPPVCATVASKSRKPQSKLLACRNQAIRMSQKLFSMVDNHLQLTSYKPGIDGTLVPAANLTITEKWESVGYIAKPGRRLRVHLVQELSSYVLKVMVLMHNTFHFAGVKRMPNFAAELCMSSKMVCIFEGPERESSISSAYSMSCMTRPLLRMDYERDVAL</sequence>
<name>A0A419PUN2_CLOSI</name>
<organism evidence="2 3">
    <name type="scientific">Clonorchis sinensis</name>
    <name type="common">Chinese liver fluke</name>
    <dbReference type="NCBI Taxonomy" id="79923"/>
    <lineage>
        <taxon>Eukaryota</taxon>
        <taxon>Metazoa</taxon>
        <taxon>Spiralia</taxon>
        <taxon>Lophotrochozoa</taxon>
        <taxon>Platyhelminthes</taxon>
        <taxon>Trematoda</taxon>
        <taxon>Digenea</taxon>
        <taxon>Opisthorchiida</taxon>
        <taxon>Opisthorchiata</taxon>
        <taxon>Opisthorchiidae</taxon>
        <taxon>Clonorchis</taxon>
    </lineage>
</organism>
<comment type="caution">
    <text evidence="2">The sequence shown here is derived from an EMBL/GenBank/DDBJ whole genome shotgun (WGS) entry which is preliminary data.</text>
</comment>
<dbReference type="InParanoid" id="A0A419PUN2"/>
<evidence type="ECO:0000256" key="1">
    <source>
        <dbReference type="SAM" id="MobiDB-lite"/>
    </source>
</evidence>
<accession>A0A419PUN2</accession>
<dbReference type="AlphaFoldDB" id="A0A419PUN2"/>
<keyword evidence="3" id="KW-1185">Reference proteome</keyword>
<reference evidence="2 3" key="1">
    <citation type="journal article" date="2018" name="Biotechnol. Adv.">
        <title>Improved genomic resources and new bioinformatic workflow for the carcinogenic parasite Clonorchis sinensis: Biotechnological implications.</title>
        <authorList>
            <person name="Wang D."/>
            <person name="Korhonen P.K."/>
            <person name="Gasser R.B."/>
            <person name="Young N.D."/>
        </authorList>
    </citation>
    <scope>NUCLEOTIDE SEQUENCE [LARGE SCALE GENOMIC DNA]</scope>
    <source>
        <strain evidence="2">Cs-k2</strain>
    </source>
</reference>
<protein>
    <submittedName>
        <fullName evidence="2">Uncharacterized protein</fullName>
    </submittedName>
</protein>
<reference evidence="2 3" key="2">
    <citation type="journal article" date="2021" name="Genomics">
        <title>High-quality reference genome for Clonorchis sinensis.</title>
        <authorList>
            <person name="Young N.D."/>
            <person name="Stroehlein A.J."/>
            <person name="Kinkar L."/>
            <person name="Wang T."/>
            <person name="Sohn W.M."/>
            <person name="Chang B.C.H."/>
            <person name="Kaur P."/>
            <person name="Weisz D."/>
            <person name="Dudchenko O."/>
            <person name="Aiden E.L."/>
            <person name="Korhonen P.K."/>
            <person name="Gasser R.B."/>
        </authorList>
    </citation>
    <scope>NUCLEOTIDE SEQUENCE [LARGE SCALE GENOMIC DNA]</scope>
    <source>
        <strain evidence="2">Cs-k2</strain>
    </source>
</reference>
<feature type="region of interest" description="Disordered" evidence="1">
    <location>
        <begin position="1"/>
        <end position="37"/>
    </location>
</feature>
<gene>
    <name evidence="2" type="ORF">CSKR_106834</name>
</gene>
<proteinExistence type="predicted"/>
<evidence type="ECO:0000313" key="3">
    <source>
        <dbReference type="Proteomes" id="UP000286415"/>
    </source>
</evidence>
<evidence type="ECO:0000313" key="2">
    <source>
        <dbReference type="EMBL" id="KAG5447794.1"/>
    </source>
</evidence>
<dbReference type="EMBL" id="NIRI02000042">
    <property type="protein sequence ID" value="KAG5447794.1"/>
    <property type="molecule type" value="Genomic_DNA"/>
</dbReference>
<dbReference type="Proteomes" id="UP000286415">
    <property type="component" value="Unassembled WGS sequence"/>
</dbReference>